<proteinExistence type="predicted"/>
<evidence type="ECO:0000313" key="1">
    <source>
        <dbReference type="EMBL" id="MBI5251453.1"/>
    </source>
</evidence>
<name>A0A9D6V3Z4_9BACT</name>
<evidence type="ECO:0000313" key="2">
    <source>
        <dbReference type="Proteomes" id="UP000807825"/>
    </source>
</evidence>
<gene>
    <name evidence="1" type="ORF">HY912_18345</name>
</gene>
<comment type="caution">
    <text evidence="1">The sequence shown here is derived from an EMBL/GenBank/DDBJ whole genome shotgun (WGS) entry which is preliminary data.</text>
</comment>
<dbReference type="SUPFAM" id="SSF55961">
    <property type="entry name" value="Bet v1-like"/>
    <property type="match status" value="1"/>
</dbReference>
<protein>
    <recommendedName>
        <fullName evidence="3">SRPBCC family protein</fullName>
    </recommendedName>
</protein>
<sequence>MEFDSPLGIGARGGHGPVRYTVQDYVPGRKVVFQFALAGLANGLEGRHWFEIVPTPETTVFRHVIDAECGFVMWLKWAFLIRPLHDALLEDAFDKVELDLHGRLQRPSSWSLWVRTLRKLVAGRPVKRT</sequence>
<organism evidence="1 2">
    <name type="scientific">Desulfomonile tiedjei</name>
    <dbReference type="NCBI Taxonomy" id="2358"/>
    <lineage>
        <taxon>Bacteria</taxon>
        <taxon>Pseudomonadati</taxon>
        <taxon>Thermodesulfobacteriota</taxon>
        <taxon>Desulfomonilia</taxon>
        <taxon>Desulfomonilales</taxon>
        <taxon>Desulfomonilaceae</taxon>
        <taxon>Desulfomonile</taxon>
    </lineage>
</organism>
<accession>A0A9D6V3Z4</accession>
<dbReference type="AlphaFoldDB" id="A0A9D6V3Z4"/>
<dbReference type="Proteomes" id="UP000807825">
    <property type="component" value="Unassembled WGS sequence"/>
</dbReference>
<evidence type="ECO:0008006" key="3">
    <source>
        <dbReference type="Google" id="ProtNLM"/>
    </source>
</evidence>
<dbReference type="EMBL" id="JACRDE010000480">
    <property type="protein sequence ID" value="MBI5251453.1"/>
    <property type="molecule type" value="Genomic_DNA"/>
</dbReference>
<reference evidence="1" key="1">
    <citation type="submission" date="2020-07" db="EMBL/GenBank/DDBJ databases">
        <title>Huge and variable diversity of episymbiotic CPR bacteria and DPANN archaea in groundwater ecosystems.</title>
        <authorList>
            <person name="He C.Y."/>
            <person name="Keren R."/>
            <person name="Whittaker M."/>
            <person name="Farag I.F."/>
            <person name="Doudna J."/>
            <person name="Cate J.H.D."/>
            <person name="Banfield J.F."/>
        </authorList>
    </citation>
    <scope>NUCLEOTIDE SEQUENCE</scope>
    <source>
        <strain evidence="1">NC_groundwater_1664_Pr3_B-0.1um_52_9</strain>
    </source>
</reference>